<dbReference type="PANTHER" id="PTHR10336:SF36">
    <property type="entry name" value="1-PHOSPHATIDYLINOSITOL 4,5-BISPHOSPHATE PHOSPHODIESTERASE BETA-4"/>
    <property type="match status" value="1"/>
</dbReference>
<keyword evidence="5" id="KW-0727">SH2 domain</keyword>
<feature type="domain" description="SH2" evidence="7">
    <location>
        <begin position="544"/>
        <end position="649"/>
    </location>
</feature>
<accession>A0A816KAV3</accession>
<evidence type="ECO:0000313" key="10">
    <source>
        <dbReference type="EMBL" id="CAF1604235.1"/>
    </source>
</evidence>
<proteinExistence type="predicted"/>
<dbReference type="PROSITE" id="PS50001">
    <property type="entry name" value="SH2"/>
    <property type="match status" value="2"/>
</dbReference>
<dbReference type="EMBL" id="CAJNOW010000068">
    <property type="protein sequence ID" value="CAF1224629.1"/>
    <property type="molecule type" value="Genomic_DNA"/>
</dbReference>
<sequence>MDKHEAWEIVRHRVEVFDKFQAYIYCDRLQDLLVYNQSVGRHTSLASRNSTASNSDGFSTTNVKAIIYLERIQYIQRGASSAGHRSARNYNELRATRPKNPTDNCDRQQRQLEIYYCADRPRSKYLYKHISFQLTKRDDEFEKWVKALYTVIEEAKNLDDAGKKNRWLLREYEKLRAPSEALTFDSINGWLNSHIGIVGARSHIENFIKEQQTFRESNDITYSVFKATYNHFIEMQQIDLIKIYMPNLFEEKNISLMTFASRINNKDTSLVQHELAKIKEYFKLMDNQKDITPSECINYLWSDANSVFDPISRTMCHEDMNQPLNHYWISSSHNTYLVGNQYRSPASVHCYIQALLKGCRCIEIDVFDSKTGAEPEVTHKNTRIKPIPLRNILETIHDYAFVTSDYPVIISIENHCSAAQRTRMAEMLIETFGEALVQSPLSPNETCYPSPNQLKRKILLKDTKNNSSSSMELNTDLSSQGLDGHLEIFDFSKQKWFNYSYSFDDTTVSFCKYPETNKQQNSDEDFSDDEIEKKLPDDELKQIWYHKTMSHKDAQTILLSNAGYEPGTFLVRKSSNRNCYCVTFLALDSVPKSIEIIQEKSNDGKTLYSLAQKKFESIPSLISYYRTYDFAETVKESTNTKVYRLGKPLPHANWRQELQRQPWYQPTLSRKQAEELLRDTAEDMTFLIRESSKRTGQDSTLSIYINRAVRHIPIYRDGTDLMAMSLSFTSLVEIVSYFSRHAIFGKSCLQKPAKSYSDFINEQQKNEANQVHNDIITSKSLEDNITLKVDTLRVAKVDYNQNDQLVLVQLYIDEKYKKECERYCFKFDSIKDCGNFTTMCFPAPSPLSYHDDSSSTLSLSSSSKTSTASLTSLQQSQTCKTDLDKLIIYFQVVKSKNNFKEPKQLREKIKSFQEMISLGHIKAYGFCSNDTESMISFNRDHFTRVYPVFSLNSISSSNFEPLLYWLTGCQLVALNFQMPDRPMHINAGRFAANGSCGYVLLPNYIRSQSENLPKPDTVSMIMKIRVIAARHLRTNQSKSISKLNVKATIISKPKLGGDKQIYSITINHPWRMLDSKPSRNHDHIQAYKSFQSDNSECDLLYFEVYTDNEEFCGQRAIPLSSLRPGIRSVALHDKFNEYLDMSALLVDIQFETV</sequence>
<dbReference type="Proteomes" id="UP000663834">
    <property type="component" value="Unassembled WGS sequence"/>
</dbReference>
<dbReference type="SMART" id="SM00149">
    <property type="entry name" value="PLCYc"/>
    <property type="match status" value="1"/>
</dbReference>
<evidence type="ECO:0000259" key="8">
    <source>
        <dbReference type="PROSITE" id="PS50008"/>
    </source>
</evidence>
<dbReference type="InterPro" id="IPR000909">
    <property type="entry name" value="PLipase_C_PInositol-sp_X_dom"/>
</dbReference>
<dbReference type="Proteomes" id="UP000663824">
    <property type="component" value="Unassembled WGS sequence"/>
</dbReference>
<dbReference type="Pfam" id="PF00388">
    <property type="entry name" value="PI-PLC-X"/>
    <property type="match status" value="1"/>
</dbReference>
<dbReference type="EMBL" id="CAJNRE010000063">
    <property type="protein sequence ID" value="CAF1913652.1"/>
    <property type="molecule type" value="Genomic_DNA"/>
</dbReference>
<dbReference type="SUPFAM" id="SSF49562">
    <property type="entry name" value="C2 domain (Calcium/lipid-binding domain, CaLB)"/>
    <property type="match status" value="1"/>
</dbReference>
<dbReference type="CDD" id="cd00173">
    <property type="entry name" value="SH2"/>
    <property type="match status" value="1"/>
</dbReference>
<dbReference type="InterPro" id="IPR035892">
    <property type="entry name" value="C2_domain_sf"/>
</dbReference>
<dbReference type="PANTHER" id="PTHR10336">
    <property type="entry name" value="PHOSPHOINOSITIDE-SPECIFIC PHOSPHOLIPASE C FAMILY PROTEIN"/>
    <property type="match status" value="1"/>
</dbReference>
<dbReference type="Gene3D" id="2.60.40.150">
    <property type="entry name" value="C2 domain"/>
    <property type="match status" value="1"/>
</dbReference>
<dbReference type="GO" id="GO:0048015">
    <property type="term" value="P:phosphatidylinositol-mediated signaling"/>
    <property type="evidence" value="ECO:0007669"/>
    <property type="project" value="TreeGrafter"/>
</dbReference>
<dbReference type="CDD" id="cd08558">
    <property type="entry name" value="PI-PLCc_eukaryota"/>
    <property type="match status" value="1"/>
</dbReference>
<comment type="catalytic activity">
    <reaction evidence="6">
        <text>a 1,2-diacyl-sn-glycero-3-phospho-(1D-myo-inositol-4,5-bisphosphate) + H2O = 1D-myo-inositol 1,4,5-trisphosphate + a 1,2-diacyl-sn-glycerol + H(+)</text>
        <dbReference type="Rhea" id="RHEA:33179"/>
        <dbReference type="ChEBI" id="CHEBI:15377"/>
        <dbReference type="ChEBI" id="CHEBI:15378"/>
        <dbReference type="ChEBI" id="CHEBI:17815"/>
        <dbReference type="ChEBI" id="CHEBI:58456"/>
        <dbReference type="ChEBI" id="CHEBI:203600"/>
        <dbReference type="EC" id="3.1.4.11"/>
    </reaction>
</comment>
<evidence type="ECO:0000256" key="6">
    <source>
        <dbReference type="RuleBase" id="RU361133"/>
    </source>
</evidence>
<dbReference type="Pfam" id="PF00017">
    <property type="entry name" value="SH2"/>
    <property type="match status" value="2"/>
</dbReference>
<keyword evidence="2 6" id="KW-0378">Hydrolase</keyword>
<dbReference type="Gene3D" id="3.30.505.10">
    <property type="entry name" value="SH2 domain"/>
    <property type="match status" value="2"/>
</dbReference>
<evidence type="ECO:0000313" key="11">
    <source>
        <dbReference type="EMBL" id="CAF1913652.1"/>
    </source>
</evidence>
<dbReference type="PRINTS" id="PR00401">
    <property type="entry name" value="SH2DOMAIN"/>
</dbReference>
<feature type="domain" description="SH2" evidence="7">
    <location>
        <begin position="663"/>
        <end position="753"/>
    </location>
</feature>
<dbReference type="SMART" id="SM00148">
    <property type="entry name" value="PLCXc"/>
    <property type="match status" value="1"/>
</dbReference>
<dbReference type="PRINTS" id="PR00390">
    <property type="entry name" value="PHPHLIPASEC"/>
</dbReference>
<dbReference type="AlphaFoldDB" id="A0A816KAV3"/>
<organism evidence="11 13">
    <name type="scientific">Rotaria magnacalcarata</name>
    <dbReference type="NCBI Taxonomy" id="392030"/>
    <lineage>
        <taxon>Eukaryota</taxon>
        <taxon>Metazoa</taxon>
        <taxon>Spiralia</taxon>
        <taxon>Gnathifera</taxon>
        <taxon>Rotifera</taxon>
        <taxon>Eurotatoria</taxon>
        <taxon>Bdelloidea</taxon>
        <taxon>Philodinida</taxon>
        <taxon>Philodinidae</taxon>
        <taxon>Rotaria</taxon>
    </lineage>
</organism>
<name>A0A816KAV3_9BILA</name>
<evidence type="ECO:0000256" key="1">
    <source>
        <dbReference type="ARBA" id="ARBA00012368"/>
    </source>
</evidence>
<dbReference type="InterPro" id="IPR001192">
    <property type="entry name" value="PI-PLC_fam"/>
</dbReference>
<dbReference type="Pfam" id="PF00387">
    <property type="entry name" value="PI-PLC-Y"/>
    <property type="match status" value="1"/>
</dbReference>
<comment type="caution">
    <text evidence="11">The sequence shown here is derived from an EMBL/GenBank/DDBJ whole genome shotgun (WGS) entry which is preliminary data.</text>
</comment>
<keyword evidence="4 6" id="KW-0443">Lipid metabolism</keyword>
<evidence type="ECO:0000256" key="4">
    <source>
        <dbReference type="ARBA" id="ARBA00023098"/>
    </source>
</evidence>
<dbReference type="InterPro" id="IPR036860">
    <property type="entry name" value="SH2_dom_sf"/>
</dbReference>
<evidence type="ECO:0000313" key="12">
    <source>
        <dbReference type="EMBL" id="CAF3779672.1"/>
    </source>
</evidence>
<protein>
    <recommendedName>
        <fullName evidence="1 6">Phosphoinositide phospholipase C</fullName>
        <ecNumber evidence="1 6">3.1.4.11</ecNumber>
    </recommendedName>
</protein>
<dbReference type="InterPro" id="IPR001711">
    <property type="entry name" value="PLipase_C_Pinositol-sp_Y"/>
</dbReference>
<dbReference type="SUPFAM" id="SSF55550">
    <property type="entry name" value="SH2 domain"/>
    <property type="match status" value="2"/>
</dbReference>
<dbReference type="EMBL" id="CAJNOV010017219">
    <property type="protein sequence ID" value="CAF1604235.1"/>
    <property type="molecule type" value="Genomic_DNA"/>
</dbReference>
<dbReference type="Proteomes" id="UP000676336">
    <property type="component" value="Unassembled WGS sequence"/>
</dbReference>
<evidence type="ECO:0000259" key="7">
    <source>
        <dbReference type="PROSITE" id="PS50001"/>
    </source>
</evidence>
<gene>
    <name evidence="10" type="ORF">CJN711_LOCUS35661</name>
    <name evidence="9" type="ORF">KQP761_LOCUS984</name>
    <name evidence="11" type="ORF">MBJ925_LOCUS984</name>
    <name evidence="12" type="ORF">SMN809_LOCUS69</name>
</gene>
<dbReference type="GO" id="GO:0051209">
    <property type="term" value="P:release of sequestered calcium ion into cytosol"/>
    <property type="evidence" value="ECO:0007669"/>
    <property type="project" value="TreeGrafter"/>
</dbReference>
<dbReference type="EC" id="3.1.4.11" evidence="1 6"/>
<dbReference type="GO" id="GO:0004435">
    <property type="term" value="F:phosphatidylinositol-4,5-bisphosphate phospholipase C activity"/>
    <property type="evidence" value="ECO:0007669"/>
    <property type="project" value="UniProtKB-EC"/>
</dbReference>
<dbReference type="PROSITE" id="PS50007">
    <property type="entry name" value="PIPLC_X_DOMAIN"/>
    <property type="match status" value="1"/>
</dbReference>
<evidence type="ECO:0000256" key="2">
    <source>
        <dbReference type="ARBA" id="ARBA00022801"/>
    </source>
</evidence>
<keyword evidence="3 6" id="KW-0442">Lipid degradation</keyword>
<dbReference type="InterPro" id="IPR000980">
    <property type="entry name" value="SH2"/>
</dbReference>
<dbReference type="EMBL" id="CAJOBI010000006">
    <property type="protein sequence ID" value="CAF3779672.1"/>
    <property type="molecule type" value="Genomic_DNA"/>
</dbReference>
<dbReference type="Gene3D" id="3.20.20.190">
    <property type="entry name" value="Phosphatidylinositol (PI) phosphodiesterase"/>
    <property type="match status" value="2"/>
</dbReference>
<dbReference type="SUPFAM" id="SSF51695">
    <property type="entry name" value="PLC-like phosphodiesterases"/>
    <property type="match status" value="2"/>
</dbReference>
<dbReference type="GO" id="GO:0016042">
    <property type="term" value="P:lipid catabolic process"/>
    <property type="evidence" value="ECO:0007669"/>
    <property type="project" value="UniProtKB-KW"/>
</dbReference>
<dbReference type="Proteomes" id="UP000663855">
    <property type="component" value="Unassembled WGS sequence"/>
</dbReference>
<evidence type="ECO:0000256" key="3">
    <source>
        <dbReference type="ARBA" id="ARBA00022963"/>
    </source>
</evidence>
<dbReference type="OrthoDB" id="269822at2759"/>
<dbReference type="PROSITE" id="PS50008">
    <property type="entry name" value="PIPLC_Y_DOMAIN"/>
    <property type="match status" value="1"/>
</dbReference>
<dbReference type="SMART" id="SM00252">
    <property type="entry name" value="SH2"/>
    <property type="match status" value="2"/>
</dbReference>
<evidence type="ECO:0000313" key="13">
    <source>
        <dbReference type="Proteomes" id="UP000663824"/>
    </source>
</evidence>
<evidence type="ECO:0000313" key="9">
    <source>
        <dbReference type="EMBL" id="CAF1224629.1"/>
    </source>
</evidence>
<dbReference type="InterPro" id="IPR017946">
    <property type="entry name" value="PLC-like_Pdiesterase_TIM-brl"/>
</dbReference>
<reference evidence="11" key="1">
    <citation type="submission" date="2021-02" db="EMBL/GenBank/DDBJ databases">
        <authorList>
            <person name="Nowell W R."/>
        </authorList>
    </citation>
    <scope>NUCLEOTIDE SEQUENCE</scope>
</reference>
<feature type="domain" description="PI-PLC Y-box" evidence="8">
    <location>
        <begin position="883"/>
        <end position="1006"/>
    </location>
</feature>
<evidence type="ECO:0000256" key="5">
    <source>
        <dbReference type="PROSITE-ProRule" id="PRU00191"/>
    </source>
</evidence>